<proteinExistence type="predicted"/>
<dbReference type="Proteomes" id="UP001204772">
    <property type="component" value="Unassembled WGS sequence"/>
</dbReference>
<dbReference type="PIRSF" id="PIRSF018266">
    <property type="entry name" value="FecR"/>
    <property type="match status" value="1"/>
</dbReference>
<feature type="domain" description="Protein FecR C-terminal" evidence="3">
    <location>
        <begin position="293"/>
        <end position="360"/>
    </location>
</feature>
<dbReference type="RefSeq" id="WP_253527337.1">
    <property type="nucleotide sequence ID" value="NZ_JAMZEL010000003.1"/>
</dbReference>
<evidence type="ECO:0000259" key="3">
    <source>
        <dbReference type="Pfam" id="PF16344"/>
    </source>
</evidence>
<dbReference type="EMBL" id="JAMZEL010000003">
    <property type="protein sequence ID" value="MCP1382905.1"/>
    <property type="molecule type" value="Genomic_DNA"/>
</dbReference>
<dbReference type="InterPro" id="IPR006860">
    <property type="entry name" value="FecR"/>
</dbReference>
<gene>
    <name evidence="4" type="ORF">NCI00_10740</name>
</gene>
<feature type="transmembrane region" description="Helical" evidence="1">
    <location>
        <begin position="95"/>
        <end position="114"/>
    </location>
</feature>
<dbReference type="InterPro" id="IPR012373">
    <property type="entry name" value="Ferrdict_sens_TM"/>
</dbReference>
<evidence type="ECO:0000313" key="4">
    <source>
        <dbReference type="EMBL" id="MCP1382905.1"/>
    </source>
</evidence>
<dbReference type="Gene3D" id="2.60.120.1440">
    <property type="match status" value="1"/>
</dbReference>
<evidence type="ECO:0000313" key="5">
    <source>
        <dbReference type="Proteomes" id="UP001204772"/>
    </source>
</evidence>
<dbReference type="Pfam" id="PF16344">
    <property type="entry name" value="FecR_C"/>
    <property type="match status" value="1"/>
</dbReference>
<keyword evidence="1" id="KW-1133">Transmembrane helix</keyword>
<dbReference type="Gene3D" id="3.55.50.30">
    <property type="match status" value="1"/>
</dbReference>
<keyword evidence="1" id="KW-0472">Membrane</keyword>
<dbReference type="PANTHER" id="PTHR30273:SF2">
    <property type="entry name" value="PROTEIN FECR"/>
    <property type="match status" value="1"/>
</dbReference>
<comment type="caution">
    <text evidence="4">The sequence shown here is derived from an EMBL/GenBank/DDBJ whole genome shotgun (WGS) entry which is preliminary data.</text>
</comment>
<dbReference type="PANTHER" id="PTHR30273">
    <property type="entry name" value="PERIPLASMIC SIGNAL SENSOR AND SIGMA FACTOR ACTIVATOR FECR-RELATED"/>
    <property type="match status" value="1"/>
</dbReference>
<evidence type="ECO:0000259" key="2">
    <source>
        <dbReference type="Pfam" id="PF04773"/>
    </source>
</evidence>
<keyword evidence="1" id="KW-0812">Transmembrane</keyword>
<accession>A0ABT1FMC1</accession>
<dbReference type="InterPro" id="IPR032508">
    <property type="entry name" value="FecR_C"/>
</dbReference>
<dbReference type="Pfam" id="PF04773">
    <property type="entry name" value="FecR"/>
    <property type="match status" value="1"/>
</dbReference>
<keyword evidence="5" id="KW-1185">Reference proteome</keyword>
<evidence type="ECO:0000256" key="1">
    <source>
        <dbReference type="SAM" id="Phobius"/>
    </source>
</evidence>
<sequence length="366" mass="41344">MIDYSKFKVEDFVTDESFCLWVKGTSPEHTAFWEFWTEAHPEKSETITQARLLLLGLKNQPTAINEDEISLEVEKIVRLVEKPSLPFKAHFRLPIWLRIAAVVVLAAGLGWWLWSRNPISIAELKRPEITAQIAESTRVEVSNNTHSDYTATLPDGSTVQLKKGSKVSFSEKFSGDKREVFLTGEGFFQVVRNPNKPFYVYANDLVTRVLGTSFTVKAYSKEQKVVVAVKTGKVMVFSLSELKKSEKIANYHLQSLYLLPNQQATFERQNEKFNKALVEQPAIVTQPVETPNFTFENTPIAEVFAKLKKAYGVNIMYDADLMKNCSVTAPLGNESLFVKLDIICKTIGARYEIVETEIVVSSRGCP</sequence>
<name>A0ABT1FMC1_9BACT</name>
<feature type="domain" description="FecR protein" evidence="2">
    <location>
        <begin position="145"/>
        <end position="234"/>
    </location>
</feature>
<protein>
    <submittedName>
        <fullName evidence="4">FecR domain-containing protein</fullName>
    </submittedName>
</protein>
<reference evidence="4 5" key="1">
    <citation type="submission" date="2022-06" db="EMBL/GenBank/DDBJ databases">
        <title>Runella sp. S5 genome sequencing.</title>
        <authorList>
            <person name="Park S."/>
        </authorList>
    </citation>
    <scope>NUCLEOTIDE SEQUENCE [LARGE SCALE GENOMIC DNA]</scope>
    <source>
        <strain evidence="4 5">S5</strain>
    </source>
</reference>
<organism evidence="4 5">
    <name type="scientific">Runella salmonicolor</name>
    <dbReference type="NCBI Taxonomy" id="2950278"/>
    <lineage>
        <taxon>Bacteria</taxon>
        <taxon>Pseudomonadati</taxon>
        <taxon>Bacteroidota</taxon>
        <taxon>Cytophagia</taxon>
        <taxon>Cytophagales</taxon>
        <taxon>Spirosomataceae</taxon>
        <taxon>Runella</taxon>
    </lineage>
</organism>